<dbReference type="EMBL" id="BRXR01000001">
    <property type="protein sequence ID" value="GLC29478.1"/>
    <property type="molecule type" value="Genomic_DNA"/>
</dbReference>
<accession>A0ABQ5N2P2</accession>
<keyword evidence="1" id="KW-0812">Transmembrane</keyword>
<feature type="transmembrane region" description="Helical" evidence="1">
    <location>
        <begin position="40"/>
        <end position="59"/>
    </location>
</feature>
<feature type="transmembrane region" description="Helical" evidence="1">
    <location>
        <begin position="109"/>
        <end position="131"/>
    </location>
</feature>
<sequence length="222" mass="24504">MKKGDLFWGAGLLVWILILVIPASRVAFITVTDAHPYTGGFVKFAILASMGDLLGIRVLKGEWVIPKGVFYKALIWGIIGMMVTLVFTVFMGGAAAAQAAGRLPFKGSNLAQAFFGSAIMNVTFGPMMMVFHRFTDMYIDEKYDTKGGKVTLKELITKNDWNSLVEFSWLKTCPFFWIPAHTIVFLIPSQYRVLVSAFLSIALGLLLALAKKEKPTKIQAAI</sequence>
<keyword evidence="3" id="KW-1185">Reference proteome</keyword>
<comment type="caution">
    <text evidence="2">The sequence shown here is derived from an EMBL/GenBank/DDBJ whole genome shotgun (WGS) entry which is preliminary data.</text>
</comment>
<organism evidence="2 3">
    <name type="scientific">Clostridium omnivorum</name>
    <dbReference type="NCBI Taxonomy" id="1604902"/>
    <lineage>
        <taxon>Bacteria</taxon>
        <taxon>Bacillati</taxon>
        <taxon>Bacillota</taxon>
        <taxon>Clostridia</taxon>
        <taxon>Eubacteriales</taxon>
        <taxon>Clostridiaceae</taxon>
        <taxon>Clostridium</taxon>
    </lineage>
</organism>
<proteinExistence type="predicted"/>
<keyword evidence="1" id="KW-1133">Transmembrane helix</keyword>
<evidence type="ECO:0000313" key="2">
    <source>
        <dbReference type="EMBL" id="GLC29478.1"/>
    </source>
</evidence>
<protein>
    <recommendedName>
        <fullName evidence="4">Mpv17 / PMP22 family protein</fullName>
    </recommendedName>
</protein>
<dbReference type="RefSeq" id="WP_264848771.1">
    <property type="nucleotide sequence ID" value="NZ_BRXR01000001.1"/>
</dbReference>
<gene>
    <name evidence="2" type="ORF">bsdE14_08880</name>
</gene>
<keyword evidence="1" id="KW-0472">Membrane</keyword>
<name>A0ABQ5N2P2_9CLOT</name>
<feature type="transmembrane region" description="Helical" evidence="1">
    <location>
        <begin position="191"/>
        <end position="210"/>
    </location>
</feature>
<feature type="transmembrane region" description="Helical" evidence="1">
    <location>
        <begin position="74"/>
        <end position="97"/>
    </location>
</feature>
<evidence type="ECO:0008006" key="4">
    <source>
        <dbReference type="Google" id="ProtNLM"/>
    </source>
</evidence>
<feature type="transmembrane region" description="Helical" evidence="1">
    <location>
        <begin position="6"/>
        <end position="28"/>
    </location>
</feature>
<evidence type="ECO:0000256" key="1">
    <source>
        <dbReference type="SAM" id="Phobius"/>
    </source>
</evidence>
<evidence type="ECO:0000313" key="3">
    <source>
        <dbReference type="Proteomes" id="UP001208567"/>
    </source>
</evidence>
<dbReference type="Proteomes" id="UP001208567">
    <property type="component" value="Unassembled WGS sequence"/>
</dbReference>
<reference evidence="2 3" key="1">
    <citation type="journal article" date="2024" name="Int. J. Syst. Evol. Microbiol.">
        <title>Clostridium omnivorum sp. nov., isolated from anoxic soil under the treatment of reductive soil disinfestation.</title>
        <authorList>
            <person name="Ueki A."/>
            <person name="Tonouchi A."/>
            <person name="Kaku N."/>
            <person name="Honma S."/>
            <person name="Ueki K."/>
        </authorList>
    </citation>
    <scope>NUCLEOTIDE SEQUENCE [LARGE SCALE GENOMIC DNA]</scope>
    <source>
        <strain evidence="2 3">E14</strain>
    </source>
</reference>